<gene>
    <name evidence="2" type="ORF">J2S41_002004</name>
</gene>
<evidence type="ECO:0000313" key="3">
    <source>
        <dbReference type="Proteomes" id="UP001183643"/>
    </source>
</evidence>
<comment type="caution">
    <text evidence="2">The sequence shown here is derived from an EMBL/GenBank/DDBJ whole genome shotgun (WGS) entry which is preliminary data.</text>
</comment>
<keyword evidence="2" id="KW-0223">Dioxygenase</keyword>
<keyword evidence="2" id="KW-0560">Oxidoreductase</keyword>
<protein>
    <submittedName>
        <fullName evidence="2">Quercetin dioxygenase-like cupin family protein</fullName>
    </submittedName>
</protein>
<dbReference type="RefSeq" id="WP_310365928.1">
    <property type="nucleotide sequence ID" value="NZ_JAVDYB010000001.1"/>
</dbReference>
<dbReference type="GO" id="GO:0051213">
    <property type="term" value="F:dioxygenase activity"/>
    <property type="evidence" value="ECO:0007669"/>
    <property type="project" value="UniProtKB-KW"/>
</dbReference>
<dbReference type="InterPro" id="IPR011051">
    <property type="entry name" value="RmlC_Cupin_sf"/>
</dbReference>
<reference evidence="2" key="1">
    <citation type="submission" date="2023-07" db="EMBL/GenBank/DDBJ databases">
        <title>Sequencing the genomes of 1000 actinobacteria strains.</title>
        <authorList>
            <person name="Klenk H.-P."/>
        </authorList>
    </citation>
    <scope>NUCLEOTIDE SEQUENCE</scope>
    <source>
        <strain evidence="2">DSM 44707</strain>
    </source>
</reference>
<dbReference type="Pfam" id="PF07883">
    <property type="entry name" value="Cupin_2"/>
    <property type="match status" value="1"/>
</dbReference>
<dbReference type="Proteomes" id="UP001183643">
    <property type="component" value="Unassembled WGS sequence"/>
</dbReference>
<dbReference type="Gene3D" id="2.60.120.10">
    <property type="entry name" value="Jelly Rolls"/>
    <property type="match status" value="1"/>
</dbReference>
<dbReference type="PANTHER" id="PTHR36440:SF1">
    <property type="entry name" value="PUTATIVE (AFU_ORTHOLOGUE AFUA_8G07350)-RELATED"/>
    <property type="match status" value="1"/>
</dbReference>
<proteinExistence type="predicted"/>
<dbReference type="EMBL" id="JAVDYB010000001">
    <property type="protein sequence ID" value="MDR7275226.1"/>
    <property type="molecule type" value="Genomic_DNA"/>
</dbReference>
<dbReference type="SUPFAM" id="SSF51182">
    <property type="entry name" value="RmlC-like cupins"/>
    <property type="match status" value="1"/>
</dbReference>
<accession>A0AAE3YNY3</accession>
<evidence type="ECO:0000313" key="2">
    <source>
        <dbReference type="EMBL" id="MDR7275226.1"/>
    </source>
</evidence>
<dbReference type="InterPro" id="IPR053146">
    <property type="entry name" value="QDO-like"/>
</dbReference>
<sequence length="165" mass="17519">MPATRGLVLGPDEGDPYHWLGTLSITKILGSSTTGNLDVVDHRVPPGFAARWHVHRDADEVFYLIDGDLEVRCGGDAWRAGRDSLVFLPRGVPHGFVNSTDGPARILIFCAPAGFGDLIVALGEEAPQLDLPPADAPVPPPDRIAAVAAAHGICRTQEPESTKIS</sequence>
<organism evidence="2 3">
    <name type="scientific">Catenuloplanes atrovinosus</name>
    <dbReference type="NCBI Taxonomy" id="137266"/>
    <lineage>
        <taxon>Bacteria</taxon>
        <taxon>Bacillati</taxon>
        <taxon>Actinomycetota</taxon>
        <taxon>Actinomycetes</taxon>
        <taxon>Micromonosporales</taxon>
        <taxon>Micromonosporaceae</taxon>
        <taxon>Catenuloplanes</taxon>
    </lineage>
</organism>
<keyword evidence="3" id="KW-1185">Reference proteome</keyword>
<dbReference type="PANTHER" id="PTHR36440">
    <property type="entry name" value="PUTATIVE (AFU_ORTHOLOGUE AFUA_8G07350)-RELATED"/>
    <property type="match status" value="1"/>
</dbReference>
<evidence type="ECO:0000259" key="1">
    <source>
        <dbReference type="Pfam" id="PF07883"/>
    </source>
</evidence>
<dbReference type="InterPro" id="IPR013096">
    <property type="entry name" value="Cupin_2"/>
</dbReference>
<dbReference type="InterPro" id="IPR014710">
    <property type="entry name" value="RmlC-like_jellyroll"/>
</dbReference>
<name>A0AAE3YNY3_9ACTN</name>
<dbReference type="AlphaFoldDB" id="A0AAE3YNY3"/>
<feature type="domain" description="Cupin type-2" evidence="1">
    <location>
        <begin position="43"/>
        <end position="108"/>
    </location>
</feature>